<proteinExistence type="predicted"/>
<sequence length="73" mass="8362">MCGKTMPDCRAWFEKYLGLSTDYRTPSQSRSELVAPDPIDNQAFIDYLRSNNISFSNAPQYRIVRSHGHTGSY</sequence>
<keyword evidence="2" id="KW-1185">Reference proteome</keyword>
<dbReference type="EMBL" id="UYRR01038205">
    <property type="protein sequence ID" value="VDK72861.1"/>
    <property type="molecule type" value="Genomic_DNA"/>
</dbReference>
<evidence type="ECO:0000313" key="3">
    <source>
        <dbReference type="WBParaSite" id="ASIM_0002051201-mRNA-1"/>
    </source>
</evidence>
<reference evidence="1 2" key="2">
    <citation type="submission" date="2018-11" db="EMBL/GenBank/DDBJ databases">
        <authorList>
            <consortium name="Pathogen Informatics"/>
        </authorList>
    </citation>
    <scope>NUCLEOTIDE SEQUENCE [LARGE SCALE GENOMIC DNA]</scope>
</reference>
<gene>
    <name evidence="1" type="ORF">ASIM_LOCUS19895</name>
</gene>
<evidence type="ECO:0000313" key="2">
    <source>
        <dbReference type="Proteomes" id="UP000267096"/>
    </source>
</evidence>
<accession>A0A0M3KHP7</accession>
<dbReference type="OrthoDB" id="7786253at2759"/>
<organism evidence="3">
    <name type="scientific">Anisakis simplex</name>
    <name type="common">Herring worm</name>
    <dbReference type="NCBI Taxonomy" id="6269"/>
    <lineage>
        <taxon>Eukaryota</taxon>
        <taxon>Metazoa</taxon>
        <taxon>Ecdysozoa</taxon>
        <taxon>Nematoda</taxon>
        <taxon>Chromadorea</taxon>
        <taxon>Rhabditida</taxon>
        <taxon>Spirurina</taxon>
        <taxon>Ascaridomorpha</taxon>
        <taxon>Ascaridoidea</taxon>
        <taxon>Anisakidae</taxon>
        <taxon>Anisakis</taxon>
        <taxon>Anisakis simplex complex</taxon>
    </lineage>
</organism>
<dbReference type="Proteomes" id="UP000267096">
    <property type="component" value="Unassembled WGS sequence"/>
</dbReference>
<name>A0A0M3KHP7_ANISI</name>
<dbReference type="WBParaSite" id="ASIM_0002051201-mRNA-1">
    <property type="protein sequence ID" value="ASIM_0002051201-mRNA-1"/>
    <property type="gene ID" value="ASIM_0002051201"/>
</dbReference>
<reference evidence="3" key="1">
    <citation type="submission" date="2017-02" db="UniProtKB">
        <authorList>
            <consortium name="WormBaseParasite"/>
        </authorList>
    </citation>
    <scope>IDENTIFICATION</scope>
</reference>
<dbReference type="AlphaFoldDB" id="A0A0M3KHP7"/>
<evidence type="ECO:0000313" key="1">
    <source>
        <dbReference type="EMBL" id="VDK72861.1"/>
    </source>
</evidence>
<protein>
    <submittedName>
        <fullName evidence="3">Alkylglycerone-phosphate synthase</fullName>
    </submittedName>
</protein>